<dbReference type="AlphaFoldDB" id="T0ZSS5"/>
<name>T0ZSS5_9ZZZZ</name>
<dbReference type="Pfam" id="PF20143">
    <property type="entry name" value="NAD_kinase_C"/>
    <property type="match status" value="1"/>
</dbReference>
<dbReference type="InterPro" id="IPR016064">
    <property type="entry name" value="NAD/diacylglycerol_kinase_sf"/>
</dbReference>
<reference evidence="1" key="1">
    <citation type="submission" date="2013-08" db="EMBL/GenBank/DDBJ databases">
        <authorList>
            <person name="Mendez C."/>
            <person name="Richter M."/>
            <person name="Ferrer M."/>
            <person name="Sanchez J."/>
        </authorList>
    </citation>
    <scope>NUCLEOTIDE SEQUENCE</scope>
</reference>
<dbReference type="GO" id="GO:0003951">
    <property type="term" value="F:NAD+ kinase activity"/>
    <property type="evidence" value="ECO:0007669"/>
    <property type="project" value="InterPro"/>
</dbReference>
<dbReference type="InterPro" id="IPR017437">
    <property type="entry name" value="ATP-NAD_kinase_PpnK-typ_C"/>
</dbReference>
<comment type="caution">
    <text evidence="1">The sequence shown here is derived from an EMBL/GenBank/DDBJ whole genome shotgun (WGS) entry which is preliminary data.</text>
</comment>
<dbReference type="GO" id="GO:0019674">
    <property type="term" value="P:NAD+ metabolic process"/>
    <property type="evidence" value="ECO:0007669"/>
    <property type="project" value="InterPro"/>
</dbReference>
<protein>
    <submittedName>
        <fullName evidence="1">Inorganic polyphosphate/ATP-NAD kinase</fullName>
    </submittedName>
</protein>
<dbReference type="EMBL" id="AUZZ01009945">
    <property type="protein sequence ID" value="EQD31724.1"/>
    <property type="molecule type" value="Genomic_DNA"/>
</dbReference>
<dbReference type="Gene3D" id="2.60.200.30">
    <property type="entry name" value="Probable inorganic polyphosphate/atp-NAD kinase, domain 2"/>
    <property type="match status" value="1"/>
</dbReference>
<keyword evidence="1" id="KW-0808">Transferase</keyword>
<dbReference type="SUPFAM" id="SSF111331">
    <property type="entry name" value="NAD kinase/diacylglycerol kinase-like"/>
    <property type="match status" value="1"/>
</dbReference>
<reference evidence="1" key="2">
    <citation type="journal article" date="2014" name="ISME J.">
        <title>Microbial stratification in low pH oxic and suboxic macroscopic growths along an acid mine drainage.</title>
        <authorList>
            <person name="Mendez-Garcia C."/>
            <person name="Mesa V."/>
            <person name="Sprenger R.R."/>
            <person name="Richter M."/>
            <person name="Diez M.S."/>
            <person name="Solano J."/>
            <person name="Bargiela R."/>
            <person name="Golyshina O.V."/>
            <person name="Manteca A."/>
            <person name="Ramos J.L."/>
            <person name="Gallego J.R."/>
            <person name="Llorente I."/>
            <person name="Martins Dos Santos V.A."/>
            <person name="Jensen O.N."/>
            <person name="Pelaez A.I."/>
            <person name="Sanchez J."/>
            <person name="Ferrer M."/>
        </authorList>
    </citation>
    <scope>NUCLEOTIDE SEQUENCE</scope>
</reference>
<sequence>VTLRIRPIVVSTSSRAVIVMAGTKEDSLIILDGQEEIEIHSGDSVEIRKCGEPAKFITMRRNFFTKFREKLLKDVVN</sequence>
<feature type="non-terminal residue" evidence="1">
    <location>
        <position position="1"/>
    </location>
</feature>
<gene>
    <name evidence="1" type="ORF">B2A_13731</name>
</gene>
<organism evidence="1">
    <name type="scientific">mine drainage metagenome</name>
    <dbReference type="NCBI Taxonomy" id="410659"/>
    <lineage>
        <taxon>unclassified sequences</taxon>
        <taxon>metagenomes</taxon>
        <taxon>ecological metagenomes</taxon>
    </lineage>
</organism>
<proteinExistence type="predicted"/>
<keyword evidence="1" id="KW-0418">Kinase</keyword>
<accession>T0ZSS5</accession>
<dbReference type="InterPro" id="IPR017438">
    <property type="entry name" value="ATP-NAD_kinase_N"/>
</dbReference>
<evidence type="ECO:0000313" key="1">
    <source>
        <dbReference type="EMBL" id="EQD31724.1"/>
    </source>
</evidence>
<dbReference type="Gene3D" id="3.40.50.10330">
    <property type="entry name" value="Probable inorganic polyphosphate/atp-NAD kinase, domain 1"/>
    <property type="match status" value="1"/>
</dbReference>